<protein>
    <submittedName>
        <fullName evidence="1">Nucleotidyl transferase AbiEii/AbiGii toxin family protein</fullName>
    </submittedName>
</protein>
<dbReference type="RefSeq" id="WP_378961991.1">
    <property type="nucleotide sequence ID" value="NZ_JBHRXC010000016.1"/>
</dbReference>
<organism evidence="1 2">
    <name type="scientific">Pedobacter jamesrossensis</name>
    <dbReference type="NCBI Taxonomy" id="1908238"/>
    <lineage>
        <taxon>Bacteria</taxon>
        <taxon>Pseudomonadati</taxon>
        <taxon>Bacteroidota</taxon>
        <taxon>Sphingobacteriia</taxon>
        <taxon>Sphingobacteriales</taxon>
        <taxon>Sphingobacteriaceae</taxon>
        <taxon>Pedobacter</taxon>
    </lineage>
</organism>
<dbReference type="InterPro" id="IPR014942">
    <property type="entry name" value="AbiEii"/>
</dbReference>
<accession>A0ABV8NM98</accession>
<dbReference type="EMBL" id="JBHSBY010000135">
    <property type="protein sequence ID" value="MFC4198155.1"/>
    <property type="molecule type" value="Genomic_DNA"/>
</dbReference>
<dbReference type="Pfam" id="PF08843">
    <property type="entry name" value="AbiEii"/>
    <property type="match status" value="1"/>
</dbReference>
<evidence type="ECO:0000313" key="2">
    <source>
        <dbReference type="Proteomes" id="UP001595792"/>
    </source>
</evidence>
<gene>
    <name evidence="1" type="ORF">ACFOUY_15730</name>
</gene>
<keyword evidence="2" id="KW-1185">Reference proteome</keyword>
<dbReference type="GO" id="GO:0016740">
    <property type="term" value="F:transferase activity"/>
    <property type="evidence" value="ECO:0007669"/>
    <property type="project" value="UniProtKB-KW"/>
</dbReference>
<proteinExistence type="predicted"/>
<name>A0ABV8NM98_9SPHI</name>
<sequence>MYWNTVSPLLQNVLMNLMQEDLLSNFRLVGGTALSLHIGHRMSVDIDLFTDAPYRSIDFEAIEAKLKSTFGYVYGDFGGNPVMGKSYLVGTDKKNVIKVDIYYSMDPFFQDAVLIDGVRMASIEEIIAMKVDIIQRDGRKKDFWDLHELLEHYSIADMIELHRKRFEWTHEPLVIKKNFSKFSKADLDFDPICLKSKEWIFIKEDFENANDN</sequence>
<comment type="caution">
    <text evidence="1">The sequence shown here is derived from an EMBL/GenBank/DDBJ whole genome shotgun (WGS) entry which is preliminary data.</text>
</comment>
<reference evidence="2" key="1">
    <citation type="journal article" date="2019" name="Int. J. Syst. Evol. Microbiol.">
        <title>The Global Catalogue of Microorganisms (GCM) 10K type strain sequencing project: providing services to taxonomists for standard genome sequencing and annotation.</title>
        <authorList>
            <consortium name="The Broad Institute Genomics Platform"/>
            <consortium name="The Broad Institute Genome Sequencing Center for Infectious Disease"/>
            <person name="Wu L."/>
            <person name="Ma J."/>
        </authorList>
    </citation>
    <scope>NUCLEOTIDE SEQUENCE [LARGE SCALE GENOMIC DNA]</scope>
    <source>
        <strain evidence="2">CCM 8689</strain>
    </source>
</reference>
<evidence type="ECO:0000313" key="1">
    <source>
        <dbReference type="EMBL" id="MFC4198155.1"/>
    </source>
</evidence>
<keyword evidence="1" id="KW-0808">Transferase</keyword>
<dbReference type="Proteomes" id="UP001595792">
    <property type="component" value="Unassembled WGS sequence"/>
</dbReference>